<evidence type="ECO:0000259" key="3">
    <source>
        <dbReference type="Pfam" id="PF20769"/>
    </source>
</evidence>
<dbReference type="Proteomes" id="UP000095255">
    <property type="component" value="Unassembled WGS sequence"/>
</dbReference>
<feature type="domain" description="Sporulation protein YpeB PepSY1 and PepSY2" evidence="2">
    <location>
        <begin position="185"/>
        <end position="376"/>
    </location>
</feature>
<feature type="domain" description="Sporulation protein YpeB N-terminal" evidence="3">
    <location>
        <begin position="31"/>
        <end position="165"/>
    </location>
</feature>
<dbReference type="NCBIfam" id="TIGR02889">
    <property type="entry name" value="spore_YpeB"/>
    <property type="match status" value="1"/>
</dbReference>
<keyword evidence="1" id="KW-1133">Transmembrane helix</keyword>
<dbReference type="GO" id="GO:0009847">
    <property type="term" value="P:spore germination"/>
    <property type="evidence" value="ECO:0007669"/>
    <property type="project" value="InterPro"/>
</dbReference>
<dbReference type="AlphaFoldDB" id="A0A1E5L3V1"/>
<evidence type="ECO:0000313" key="5">
    <source>
        <dbReference type="Proteomes" id="UP000095255"/>
    </source>
</evidence>
<keyword evidence="5" id="KW-1185">Reference proteome</keyword>
<dbReference type="InterPro" id="IPR014239">
    <property type="entry name" value="YpeB_PepSY1-2"/>
</dbReference>
<accession>A0A1E5L3V1</accession>
<comment type="caution">
    <text evidence="4">The sequence shown here is derived from an EMBL/GenBank/DDBJ whole genome shotgun (WGS) entry which is preliminary data.</text>
</comment>
<dbReference type="STRING" id="1390249.BHU72_08025"/>
<dbReference type="Pfam" id="PF20769">
    <property type="entry name" value="YPEB_N"/>
    <property type="match status" value="1"/>
</dbReference>
<organism evidence="4 5">
    <name type="scientific">Desulfuribacillus stibiiarsenatis</name>
    <dbReference type="NCBI Taxonomy" id="1390249"/>
    <lineage>
        <taxon>Bacteria</taxon>
        <taxon>Bacillati</taxon>
        <taxon>Bacillota</taxon>
        <taxon>Desulfuribacillia</taxon>
        <taxon>Desulfuribacillales</taxon>
        <taxon>Desulfuribacillaceae</taxon>
        <taxon>Desulfuribacillus</taxon>
    </lineage>
</organism>
<proteinExistence type="predicted"/>
<reference evidence="4 5" key="1">
    <citation type="submission" date="2016-09" db="EMBL/GenBank/DDBJ databases">
        <title>Desulfuribacillus arsenicus sp. nov., an obligately anaerobic, dissimilatory arsenic- and antimonate-reducing bacterium isolated from anoxic sediments.</title>
        <authorList>
            <person name="Abin C.A."/>
            <person name="Hollibaugh J.T."/>
        </authorList>
    </citation>
    <scope>NUCLEOTIDE SEQUENCE [LARGE SCALE GENOMIC DNA]</scope>
    <source>
        <strain evidence="4 5">MLFW-2</strain>
    </source>
</reference>
<evidence type="ECO:0000256" key="1">
    <source>
        <dbReference type="SAM" id="Phobius"/>
    </source>
</evidence>
<dbReference type="EMBL" id="MJAT01000036">
    <property type="protein sequence ID" value="OEH84771.1"/>
    <property type="molecule type" value="Genomic_DNA"/>
</dbReference>
<dbReference type="Pfam" id="PF14620">
    <property type="entry name" value="YPEB_PepSY1-2"/>
    <property type="match status" value="1"/>
</dbReference>
<feature type="transmembrane region" description="Helical" evidence="1">
    <location>
        <begin position="7"/>
        <end position="25"/>
    </location>
</feature>
<dbReference type="InterPro" id="IPR048402">
    <property type="entry name" value="YpeB_N"/>
</dbReference>
<keyword evidence="1" id="KW-0472">Membrane</keyword>
<evidence type="ECO:0000313" key="4">
    <source>
        <dbReference type="EMBL" id="OEH84771.1"/>
    </source>
</evidence>
<sequence length="455" mass="52238">MYKKIAAWLVPVLAIAIVGIGYWGYTLFQTKEALYNTSENNYQRAFFDLGYFVDSIQDELGKTIAVSTPGQFRKSLSNVWRLSYAAQARIGHLPLGIMDFSQTEEFLARVGDFTYRAAVRNLDVEPITEEEWQTLKQLYQCASTLQGEIRGVQSVVLNENLKWTDFELMSLKQNPDEPLDNHIVNGFSTLEEEVNHFPEIQWGTGIDTIKQIRQEKIKRLEGENFTEEMVRKKVTDFLDLGPEKNFEIVRNPDGGEFNTYSVYVTNGDEDIIYLDVMERAGNILWLLHDRNIGRPTMDLQEAEQKAVEYLQKLKVTNAIATNIDDYENIAVISFSSLVDDIVVYPDTITVKIALDNGEIVGFASEKFLLNHTERDIESPQISIDDASKRLNQRLQVEEQRMAIIEADDGREVLTYEFIGTIDNNTYKIYLNVENGEEEKVEKVEQVGLLRVNSWY</sequence>
<keyword evidence="1" id="KW-0812">Transmembrane</keyword>
<name>A0A1E5L3V1_9FIRM</name>
<gene>
    <name evidence="4" type="ORF">BHU72_08025</name>
</gene>
<dbReference type="RefSeq" id="WP_069702870.1">
    <property type="nucleotide sequence ID" value="NZ_MJAT01000036.1"/>
</dbReference>
<protein>
    <submittedName>
        <fullName evidence="4">Germination protein YpeB</fullName>
    </submittedName>
</protein>
<evidence type="ECO:0000259" key="2">
    <source>
        <dbReference type="Pfam" id="PF14620"/>
    </source>
</evidence>